<dbReference type="PROSITE" id="PS51257">
    <property type="entry name" value="PROKAR_LIPOPROTEIN"/>
    <property type="match status" value="1"/>
</dbReference>
<feature type="compositionally biased region" description="Gly residues" evidence="1">
    <location>
        <begin position="707"/>
        <end position="725"/>
    </location>
</feature>
<protein>
    <submittedName>
        <fullName evidence="3">Uncharacterized protein</fullName>
    </submittedName>
</protein>
<feature type="compositionally biased region" description="Basic and acidic residues" evidence="1">
    <location>
        <begin position="466"/>
        <end position="475"/>
    </location>
</feature>
<dbReference type="PANTHER" id="PTHR35204">
    <property type="entry name" value="YALI0A21131P"/>
    <property type="match status" value="1"/>
</dbReference>
<dbReference type="Proteomes" id="UP001642405">
    <property type="component" value="Unassembled WGS sequence"/>
</dbReference>
<evidence type="ECO:0000313" key="4">
    <source>
        <dbReference type="Proteomes" id="UP001642405"/>
    </source>
</evidence>
<dbReference type="EMBL" id="CAWUHB010000014">
    <property type="protein sequence ID" value="CAK7218056.1"/>
    <property type="molecule type" value="Genomic_DNA"/>
</dbReference>
<feature type="region of interest" description="Disordered" evidence="1">
    <location>
        <begin position="458"/>
        <end position="478"/>
    </location>
</feature>
<evidence type="ECO:0000256" key="2">
    <source>
        <dbReference type="SAM" id="SignalP"/>
    </source>
</evidence>
<keyword evidence="2" id="KW-0732">Signal</keyword>
<dbReference type="InterPro" id="IPR038921">
    <property type="entry name" value="YOR389W-like"/>
</dbReference>
<dbReference type="PANTHER" id="PTHR35204:SF1">
    <property type="entry name" value="ENTEROTOXIN"/>
    <property type="match status" value="1"/>
</dbReference>
<gene>
    <name evidence="3" type="ORF">SCUCBS95973_003360</name>
</gene>
<proteinExistence type="predicted"/>
<name>A0ABP0BET6_9PEZI</name>
<evidence type="ECO:0000313" key="3">
    <source>
        <dbReference type="EMBL" id="CAK7218056.1"/>
    </source>
</evidence>
<feature type="region of interest" description="Disordered" evidence="1">
    <location>
        <begin position="289"/>
        <end position="335"/>
    </location>
</feature>
<accession>A0ABP0BET6</accession>
<feature type="region of interest" description="Disordered" evidence="1">
    <location>
        <begin position="40"/>
        <end position="66"/>
    </location>
</feature>
<sequence>MAAARVRPAMRALAIWAFVLACVLGHVDAAVRLHEPGEQLPIGADTSGAGTASLPPAPPPQPQPQRYTSRLNFSSSAPHLFASAHGLLQQWANTVFPNGHALAAATIPAYTLLYHGLRADNATQEPDTLSPPSPEWLALDLEMAYGIMGSSRRSWLLTYQTTRAVRVLYVDGESAALMGLGQLDFQMLLLYGNVTGPTHGGGGGGFGLGAEYDRARGICAWLERQGLRGRGWGYEGIVRMNAGFEVIWCDFLSDSLRLLSRLNVTAPLNPVDPVVEAAEAAEQSYYSLPPVPTRSDHAVDPTNPPAPPNWRGGGGGRYGGPGGDGNGGDEQGEEPFLTSQGWGWFESATWHYGSSRGGPGAGETRVQIDNCGILSYYAPRFDGGGRGIGGLNLSRSRAEEEHRRLNLTAEGHWHESAAENRTVALRQLGRRRRFHHLGNASAEDALLMRRSAETALARTLSTSGADDGKDGKDSEGGGAVCSGAPWTLILAEIVQRMAQHLKTVEAILLDGLSQGEGHEPKNSTEARAWLHRLRAQNHMFMVGYLEYPPTAESSSSAWLPGSALFNRTLSLCRYRYTRLFASDQRQQQNHNHEQPPVLPQEEDDLRWAVEETYGTLCGELLAIGFDAERAWAERYSKAAAKAASAAVHKDEDGKGLAAAAAQWYDQLTELIAWLGWESEFIGCDRVCGWHERCFIPMWPLMSSQWGRGRGPGGGGPGGGGPGGSGRHPPFGRDPHGDSTDGGPGSWPRPPDNGSHGGPGGGPGGPGGRPGFGFPRTPAMMGDDTDLWEPKCVEAWYIMGRR</sequence>
<feature type="chain" id="PRO_5046688190" evidence="2">
    <location>
        <begin position="30"/>
        <end position="801"/>
    </location>
</feature>
<feature type="compositionally biased region" description="Gly residues" evidence="1">
    <location>
        <begin position="754"/>
        <end position="770"/>
    </location>
</feature>
<reference evidence="3 4" key="1">
    <citation type="submission" date="2024-01" db="EMBL/GenBank/DDBJ databases">
        <authorList>
            <person name="Allen C."/>
            <person name="Tagirdzhanova G."/>
        </authorList>
    </citation>
    <scope>NUCLEOTIDE SEQUENCE [LARGE SCALE GENOMIC DNA]</scope>
</reference>
<organism evidence="3 4">
    <name type="scientific">Sporothrix curviconia</name>
    <dbReference type="NCBI Taxonomy" id="1260050"/>
    <lineage>
        <taxon>Eukaryota</taxon>
        <taxon>Fungi</taxon>
        <taxon>Dikarya</taxon>
        <taxon>Ascomycota</taxon>
        <taxon>Pezizomycotina</taxon>
        <taxon>Sordariomycetes</taxon>
        <taxon>Sordariomycetidae</taxon>
        <taxon>Ophiostomatales</taxon>
        <taxon>Ophiostomataceae</taxon>
        <taxon>Sporothrix</taxon>
    </lineage>
</organism>
<feature type="compositionally biased region" description="Gly residues" evidence="1">
    <location>
        <begin position="311"/>
        <end position="329"/>
    </location>
</feature>
<comment type="caution">
    <text evidence="3">The sequence shown here is derived from an EMBL/GenBank/DDBJ whole genome shotgun (WGS) entry which is preliminary data.</text>
</comment>
<keyword evidence="4" id="KW-1185">Reference proteome</keyword>
<feature type="signal peptide" evidence="2">
    <location>
        <begin position="1"/>
        <end position="29"/>
    </location>
</feature>
<feature type="region of interest" description="Disordered" evidence="1">
    <location>
        <begin position="705"/>
        <end position="784"/>
    </location>
</feature>
<evidence type="ECO:0000256" key="1">
    <source>
        <dbReference type="SAM" id="MobiDB-lite"/>
    </source>
</evidence>